<proteinExistence type="predicted"/>
<dbReference type="GeneID" id="30026006"/>
<dbReference type="STRING" id="1081104.A0A167DL75"/>
<reference evidence="2 3" key="1">
    <citation type="journal article" date="2016" name="Genome Biol. Evol.">
        <title>Divergent and convergent evolution of fungal pathogenicity.</title>
        <authorList>
            <person name="Shang Y."/>
            <person name="Xiao G."/>
            <person name="Zheng P."/>
            <person name="Cen K."/>
            <person name="Zhan S."/>
            <person name="Wang C."/>
        </authorList>
    </citation>
    <scope>NUCLEOTIDE SEQUENCE [LARGE SCALE GENOMIC DNA]</scope>
    <source>
        <strain evidence="2 3">ARSEF 2679</strain>
    </source>
</reference>
<dbReference type="RefSeq" id="XP_018699497.1">
    <property type="nucleotide sequence ID" value="XM_018853315.1"/>
</dbReference>
<dbReference type="Proteomes" id="UP000076744">
    <property type="component" value="Unassembled WGS sequence"/>
</dbReference>
<sequence length="65" mass="7638">MHRWIITHAAGLLILHQLFIWATGYNIGQLGAFLVYYSSSRWFMTRLLRNVCEMGHWYGHLDGDV</sequence>
<keyword evidence="1" id="KW-1133">Transmembrane helix</keyword>
<comment type="caution">
    <text evidence="2">The sequence shown here is derived from an EMBL/GenBank/DDBJ whole genome shotgun (WGS) entry which is preliminary data.</text>
</comment>
<name>A0A167DL75_CORFA</name>
<keyword evidence="3" id="KW-1185">Reference proteome</keyword>
<evidence type="ECO:0000313" key="2">
    <source>
        <dbReference type="EMBL" id="OAA42542.1"/>
    </source>
</evidence>
<organism evidence="2 3">
    <name type="scientific">Cordyceps fumosorosea (strain ARSEF 2679)</name>
    <name type="common">Isaria fumosorosea</name>
    <dbReference type="NCBI Taxonomy" id="1081104"/>
    <lineage>
        <taxon>Eukaryota</taxon>
        <taxon>Fungi</taxon>
        <taxon>Dikarya</taxon>
        <taxon>Ascomycota</taxon>
        <taxon>Pezizomycotina</taxon>
        <taxon>Sordariomycetes</taxon>
        <taxon>Hypocreomycetidae</taxon>
        <taxon>Hypocreales</taxon>
        <taxon>Cordycipitaceae</taxon>
        <taxon>Cordyceps</taxon>
    </lineage>
</organism>
<keyword evidence="1" id="KW-0472">Membrane</keyword>
<evidence type="ECO:0000313" key="3">
    <source>
        <dbReference type="Proteomes" id="UP000076744"/>
    </source>
</evidence>
<keyword evidence="1" id="KW-0812">Transmembrane</keyword>
<accession>A0A167DL75</accession>
<dbReference type="EMBL" id="AZHB01000066">
    <property type="protein sequence ID" value="OAA42542.1"/>
    <property type="molecule type" value="Genomic_DNA"/>
</dbReference>
<dbReference type="AlphaFoldDB" id="A0A167DL75"/>
<protein>
    <submittedName>
        <fullName evidence="2">Fatty acid hydroxylase</fullName>
    </submittedName>
</protein>
<evidence type="ECO:0000256" key="1">
    <source>
        <dbReference type="SAM" id="Phobius"/>
    </source>
</evidence>
<gene>
    <name evidence="2" type="ORF">ISF_09714</name>
</gene>
<feature type="transmembrane region" description="Helical" evidence="1">
    <location>
        <begin position="18"/>
        <end position="37"/>
    </location>
</feature>